<comment type="caution">
    <text evidence="9">The sequence shown here is derived from an EMBL/GenBank/DDBJ whole genome shotgun (WGS) entry which is preliminary data.</text>
</comment>
<keyword evidence="10" id="KW-1185">Reference proteome</keyword>
<gene>
    <name evidence="9" type="ORF">WMO14_05705</name>
</gene>
<proteinExistence type="predicted"/>
<dbReference type="InterPro" id="IPR050545">
    <property type="entry name" value="Mycobact_MmpL"/>
</dbReference>
<dbReference type="Gene3D" id="1.20.1640.10">
    <property type="entry name" value="Multidrug efflux transporter AcrB transmembrane domain"/>
    <property type="match status" value="2"/>
</dbReference>
<name>A0ABV1BWP2_9FIRM</name>
<feature type="transmembrane region" description="Helical" evidence="7">
    <location>
        <begin position="171"/>
        <end position="189"/>
    </location>
</feature>
<dbReference type="SUPFAM" id="SSF82866">
    <property type="entry name" value="Multidrug efflux transporter AcrB transmembrane domain"/>
    <property type="match status" value="2"/>
</dbReference>
<keyword evidence="5 7" id="KW-0472">Membrane</keyword>
<feature type="transmembrane region" description="Helical" evidence="7">
    <location>
        <begin position="223"/>
        <end position="244"/>
    </location>
</feature>
<evidence type="ECO:0000256" key="3">
    <source>
        <dbReference type="ARBA" id="ARBA00022692"/>
    </source>
</evidence>
<feature type="transmembrane region" description="Helical" evidence="7">
    <location>
        <begin position="689"/>
        <end position="711"/>
    </location>
</feature>
<keyword evidence="4 7" id="KW-1133">Transmembrane helix</keyword>
<protein>
    <submittedName>
        <fullName evidence="9">MMPL family transporter</fullName>
    </submittedName>
</protein>
<dbReference type="Proteomes" id="UP001442364">
    <property type="component" value="Unassembled WGS sequence"/>
</dbReference>
<dbReference type="Pfam" id="PF03176">
    <property type="entry name" value="MMPL"/>
    <property type="match status" value="2"/>
</dbReference>
<feature type="transmembrane region" description="Helical" evidence="7">
    <location>
        <begin position="646"/>
        <end position="668"/>
    </location>
</feature>
<evidence type="ECO:0000256" key="6">
    <source>
        <dbReference type="SAM" id="MobiDB-lite"/>
    </source>
</evidence>
<feature type="domain" description="Membrane transport protein MMPL" evidence="8">
    <location>
        <begin position="81"/>
        <end position="323"/>
    </location>
</feature>
<sequence length="846" mass="93508">MKEKEEKQKGNFWLTAATFIVNKRKAIEILFILAIIYSVLSINKVQVNQDITSYLPADSETRQGLSIMDEQFVTYGSAKVMLTNVTYNQADELVSELEDIDGVKQVTFDDSSDHYKGTDALFDITFDGTEDEDISKQALNDVKDTLSDYDVYVSTEVGSEEDSAESLSKDMNIILVLAVIIIVVVLMLSTKAYLQIPVLLITFGVAAILNMGTNYWFGTISSITNSIAVVLQLALAIDYAIILCDRFMEEHETLNAEEAVKVALSKAIPEISSSSLTTVSGMVAMMFMQFRLGYDMGIILVKAIIISLISVFFLMPGVLLIFAKGIDNTHHKCYVPKITIVGKFANKTKYIIPPLFIVFLIAAAIFSNNCQYIYDTSSIVSAKKSNAKIAEERIEDTFGKSNQLVVMVPKGDYESEKRVLGKLDNLSYVTSTLGLANVSINDDYVLTDKLNPRQFAELIDIDREVVDVLYMAYAYNHEQYGPVFTGVNDYEVPIIDMFLFLYDQYREGYVTLDSELDDKLNTLYDTLHDAQLQLQGSGYSRFVLNLSLPVEGQETYDALEEIRGIAAQYYGTDNVVLVGNSTSDHDLESSFASDNIIISVLTALFVMIILFFTFQSAGLPVLLVLTIQGSIWVNFAVPALQGQTVFFIAYLIVSAIQMGATIDYAIVISNRYLQLKKEMQLKDAMIETLNQSFPTIFTSGSILTCAGFLIGEIASDATVASIGVALGRGTLISIILVLFVLPQILLLGDIIIEKTALTMNIARPQKEVAGRVRVTGHVKGYVQGEIDADIQGTFQGQMKVSVDSLIPGRQGQVTYEDTDNLLLTDKSDGVDNTENVTNNTEKGDEQ</sequence>
<evidence type="ECO:0000256" key="7">
    <source>
        <dbReference type="SAM" id="Phobius"/>
    </source>
</evidence>
<organism evidence="9 10">
    <name type="scientific">[Lactobacillus] rogosae</name>
    <dbReference type="NCBI Taxonomy" id="706562"/>
    <lineage>
        <taxon>Bacteria</taxon>
        <taxon>Bacillati</taxon>
        <taxon>Bacillota</taxon>
        <taxon>Clostridia</taxon>
        <taxon>Lachnospirales</taxon>
        <taxon>Lachnospiraceae</taxon>
        <taxon>Lachnospira</taxon>
    </lineage>
</organism>
<evidence type="ECO:0000259" key="8">
    <source>
        <dbReference type="Pfam" id="PF03176"/>
    </source>
</evidence>
<feature type="transmembrane region" description="Helical" evidence="7">
    <location>
        <begin position="350"/>
        <end position="367"/>
    </location>
</feature>
<dbReference type="EMBL" id="JBBMER010000003">
    <property type="protein sequence ID" value="MEQ2379373.1"/>
    <property type="molecule type" value="Genomic_DNA"/>
</dbReference>
<comment type="subcellular location">
    <subcellularLocation>
        <location evidence="1">Cell membrane</location>
        <topology evidence="1">Multi-pass membrane protein</topology>
    </subcellularLocation>
</comment>
<keyword evidence="2" id="KW-1003">Cell membrane</keyword>
<evidence type="ECO:0000256" key="5">
    <source>
        <dbReference type="ARBA" id="ARBA00023136"/>
    </source>
</evidence>
<keyword evidence="3 7" id="KW-0812">Transmembrane</keyword>
<evidence type="ECO:0000313" key="9">
    <source>
        <dbReference type="EMBL" id="MEQ2379373.1"/>
    </source>
</evidence>
<accession>A0ABV1BWP2</accession>
<feature type="transmembrane region" description="Helical" evidence="7">
    <location>
        <begin position="731"/>
        <end position="752"/>
    </location>
</feature>
<evidence type="ECO:0000256" key="4">
    <source>
        <dbReference type="ARBA" id="ARBA00022989"/>
    </source>
</evidence>
<feature type="region of interest" description="Disordered" evidence="6">
    <location>
        <begin position="824"/>
        <end position="846"/>
    </location>
</feature>
<reference evidence="9 10" key="1">
    <citation type="submission" date="2024-03" db="EMBL/GenBank/DDBJ databases">
        <title>Human intestinal bacterial collection.</title>
        <authorList>
            <person name="Pauvert C."/>
            <person name="Hitch T.C.A."/>
            <person name="Clavel T."/>
        </authorList>
    </citation>
    <scope>NUCLEOTIDE SEQUENCE [LARGE SCALE GENOMIC DNA]</scope>
    <source>
        <strain evidence="9 10">CLA-AA-H255</strain>
    </source>
</reference>
<evidence type="ECO:0000256" key="2">
    <source>
        <dbReference type="ARBA" id="ARBA00022475"/>
    </source>
</evidence>
<dbReference type="PANTHER" id="PTHR33406">
    <property type="entry name" value="MEMBRANE PROTEIN MJ1562-RELATED"/>
    <property type="match status" value="1"/>
</dbReference>
<evidence type="ECO:0000313" key="10">
    <source>
        <dbReference type="Proteomes" id="UP001442364"/>
    </source>
</evidence>
<dbReference type="RefSeq" id="WP_349153437.1">
    <property type="nucleotide sequence ID" value="NZ_JBBMER010000003.1"/>
</dbReference>
<feature type="transmembrane region" description="Helical" evidence="7">
    <location>
        <begin position="296"/>
        <end position="322"/>
    </location>
</feature>
<dbReference type="PANTHER" id="PTHR33406:SF13">
    <property type="entry name" value="MEMBRANE PROTEIN YDFJ"/>
    <property type="match status" value="1"/>
</dbReference>
<feature type="domain" description="Membrane transport protein MMPL" evidence="8">
    <location>
        <begin position="539"/>
        <end position="747"/>
    </location>
</feature>
<dbReference type="InterPro" id="IPR004869">
    <property type="entry name" value="MMPL_dom"/>
</dbReference>
<evidence type="ECO:0000256" key="1">
    <source>
        <dbReference type="ARBA" id="ARBA00004651"/>
    </source>
</evidence>